<evidence type="ECO:0000256" key="1">
    <source>
        <dbReference type="ARBA" id="ARBA00004651"/>
    </source>
</evidence>
<dbReference type="PANTHER" id="PTHR33529:SF8">
    <property type="entry name" value="PERMEASE, YJGP_YJGQ FAMILY"/>
    <property type="match status" value="1"/>
</dbReference>
<accession>A0ABW2YQY2</accession>
<dbReference type="RefSeq" id="WP_377096621.1">
    <property type="nucleotide sequence ID" value="NZ_JBHTHU010000001.1"/>
</dbReference>
<feature type="transmembrane region" description="Helical" evidence="6">
    <location>
        <begin position="60"/>
        <end position="86"/>
    </location>
</feature>
<feature type="transmembrane region" description="Helical" evidence="6">
    <location>
        <begin position="322"/>
        <end position="344"/>
    </location>
</feature>
<evidence type="ECO:0000313" key="8">
    <source>
        <dbReference type="Proteomes" id="UP001596958"/>
    </source>
</evidence>
<evidence type="ECO:0000313" key="7">
    <source>
        <dbReference type="EMBL" id="MFD0748799.1"/>
    </source>
</evidence>
<keyword evidence="4 6" id="KW-1133">Transmembrane helix</keyword>
<keyword evidence="2" id="KW-1003">Cell membrane</keyword>
<dbReference type="Proteomes" id="UP001596958">
    <property type="component" value="Unassembled WGS sequence"/>
</dbReference>
<keyword evidence="5 6" id="KW-0472">Membrane</keyword>
<organism evidence="7 8">
    <name type="scientific">Mucilaginibacter calamicampi</name>
    <dbReference type="NCBI Taxonomy" id="1302352"/>
    <lineage>
        <taxon>Bacteria</taxon>
        <taxon>Pseudomonadati</taxon>
        <taxon>Bacteroidota</taxon>
        <taxon>Sphingobacteriia</taxon>
        <taxon>Sphingobacteriales</taxon>
        <taxon>Sphingobacteriaceae</taxon>
        <taxon>Mucilaginibacter</taxon>
    </lineage>
</organism>
<comment type="caution">
    <text evidence="7">The sequence shown here is derived from an EMBL/GenBank/DDBJ whole genome shotgun (WGS) entry which is preliminary data.</text>
</comment>
<dbReference type="EMBL" id="JBHTHU010000001">
    <property type="protein sequence ID" value="MFD0748799.1"/>
    <property type="molecule type" value="Genomic_DNA"/>
</dbReference>
<dbReference type="PANTHER" id="PTHR33529">
    <property type="entry name" value="SLR0882 PROTEIN-RELATED"/>
    <property type="match status" value="1"/>
</dbReference>
<feature type="transmembrane region" description="Helical" evidence="6">
    <location>
        <begin position="293"/>
        <end position="310"/>
    </location>
</feature>
<sequence>MKAFLYRYLTILDRYIIKKYLGTFIFTLLIVITISVVFDISEHLDNFLTHNRSFFEIARYYMGFIPFFLDMLSPLITFLAVIFFTAKMANQTEIVPILSSKASFMRFLRPYFITATLIFIVSLIGKIYIIPYTNQIKVSFENENGFNGEFNVKNEVHLQLDKNTYVYVQSFDKFSKTGYQFVLEKFDGDYMKERIVANSIWYDSVKTSKRPNAALKIWNMRDYSVRYVSGMKEKLVMNLNKDTTLNMQPSDFELISNTYSAMALSELNKRIKQEEIRGSGDLKDMLFEKYRRFIYPFAAFVLTAIGVSISSRRVRGGIGMPLGIGLFLCFAYIVVDKFALVFAIKGGLSPFIATLIPNALFGLIGLYLLYKAPK</sequence>
<dbReference type="Pfam" id="PF03739">
    <property type="entry name" value="LptF_LptG"/>
    <property type="match status" value="1"/>
</dbReference>
<proteinExistence type="predicted"/>
<feature type="transmembrane region" description="Helical" evidence="6">
    <location>
        <begin position="20"/>
        <end position="40"/>
    </location>
</feature>
<protein>
    <submittedName>
        <fullName evidence="7">LptF/LptG family permease</fullName>
    </submittedName>
</protein>
<feature type="transmembrane region" description="Helical" evidence="6">
    <location>
        <begin position="107"/>
        <end position="129"/>
    </location>
</feature>
<gene>
    <name evidence="7" type="ORF">ACFQZS_01510</name>
</gene>
<name>A0ABW2YQY2_9SPHI</name>
<feature type="transmembrane region" description="Helical" evidence="6">
    <location>
        <begin position="350"/>
        <end position="370"/>
    </location>
</feature>
<comment type="subcellular location">
    <subcellularLocation>
        <location evidence="1">Cell membrane</location>
        <topology evidence="1">Multi-pass membrane protein</topology>
    </subcellularLocation>
</comment>
<evidence type="ECO:0000256" key="2">
    <source>
        <dbReference type="ARBA" id="ARBA00022475"/>
    </source>
</evidence>
<evidence type="ECO:0000256" key="3">
    <source>
        <dbReference type="ARBA" id="ARBA00022692"/>
    </source>
</evidence>
<dbReference type="InterPro" id="IPR005495">
    <property type="entry name" value="LptG/LptF_permease"/>
</dbReference>
<evidence type="ECO:0000256" key="5">
    <source>
        <dbReference type="ARBA" id="ARBA00023136"/>
    </source>
</evidence>
<reference evidence="8" key="1">
    <citation type="journal article" date="2019" name="Int. J. Syst. Evol. Microbiol.">
        <title>The Global Catalogue of Microorganisms (GCM) 10K type strain sequencing project: providing services to taxonomists for standard genome sequencing and annotation.</title>
        <authorList>
            <consortium name="The Broad Institute Genomics Platform"/>
            <consortium name="The Broad Institute Genome Sequencing Center for Infectious Disease"/>
            <person name="Wu L."/>
            <person name="Ma J."/>
        </authorList>
    </citation>
    <scope>NUCLEOTIDE SEQUENCE [LARGE SCALE GENOMIC DNA]</scope>
    <source>
        <strain evidence="8">CCUG 63418</strain>
    </source>
</reference>
<evidence type="ECO:0000256" key="6">
    <source>
        <dbReference type="SAM" id="Phobius"/>
    </source>
</evidence>
<evidence type="ECO:0000256" key="4">
    <source>
        <dbReference type="ARBA" id="ARBA00022989"/>
    </source>
</evidence>
<keyword evidence="3 6" id="KW-0812">Transmembrane</keyword>
<keyword evidence="8" id="KW-1185">Reference proteome</keyword>